<dbReference type="SUPFAM" id="SSF52833">
    <property type="entry name" value="Thioredoxin-like"/>
    <property type="match status" value="1"/>
</dbReference>
<dbReference type="AlphaFoldDB" id="A0A642UPH8"/>
<name>A0A642UPH8_DIURU</name>
<dbReference type="PANTHER" id="PTHR33875">
    <property type="entry name" value="OS09G0542200 PROTEIN"/>
    <property type="match status" value="1"/>
</dbReference>
<accession>A0A642UPH8</accession>
<protein>
    <submittedName>
        <fullName evidence="1">Uncharacterized protein</fullName>
    </submittedName>
</protein>
<evidence type="ECO:0000313" key="1">
    <source>
        <dbReference type="EMBL" id="KAA8899309.1"/>
    </source>
</evidence>
<organism evidence="1 2">
    <name type="scientific">Diutina rugosa</name>
    <name type="common">Yeast</name>
    <name type="synonym">Candida rugosa</name>
    <dbReference type="NCBI Taxonomy" id="5481"/>
    <lineage>
        <taxon>Eukaryota</taxon>
        <taxon>Fungi</taxon>
        <taxon>Dikarya</taxon>
        <taxon>Ascomycota</taxon>
        <taxon>Saccharomycotina</taxon>
        <taxon>Pichiomycetes</taxon>
        <taxon>Debaryomycetaceae</taxon>
        <taxon>Diutina</taxon>
    </lineage>
</organism>
<dbReference type="RefSeq" id="XP_034010823.1">
    <property type="nucleotide sequence ID" value="XM_034157193.1"/>
</dbReference>
<dbReference type="InterPro" id="IPR036249">
    <property type="entry name" value="Thioredoxin-like_sf"/>
</dbReference>
<dbReference type="Gene3D" id="3.40.30.10">
    <property type="entry name" value="Glutaredoxin"/>
    <property type="match status" value="1"/>
</dbReference>
<comment type="caution">
    <text evidence="1">The sequence shown here is derived from an EMBL/GenBank/DDBJ whole genome shotgun (WGS) entry which is preliminary data.</text>
</comment>
<dbReference type="OMA" id="IKFSRQN"/>
<proteinExistence type="predicted"/>
<gene>
    <name evidence="1" type="ORF">DIURU_004331</name>
</gene>
<dbReference type="EMBL" id="SWFT01000124">
    <property type="protein sequence ID" value="KAA8899309.1"/>
    <property type="molecule type" value="Genomic_DNA"/>
</dbReference>
<evidence type="ECO:0000313" key="2">
    <source>
        <dbReference type="Proteomes" id="UP000449547"/>
    </source>
</evidence>
<sequence length="217" mass="25342">MSLKPNYNTHFYYSFDQLKENPHVVNIYLDYNCPFSGIFYNKFYEQVIPKLEKAHPGKFQFVFVNVVQPWHPNSVFLNEFALAFAKLLREHKTPDANKLFWEFNNVVFHEKQKFYDSVTQGLNRNQNYENIYDVVAKKFKFPFDRDTVLNTLYIKANTDEPNNDGNSATADIKYFTKFLRTTNIHVTPSVQINGVNVADIESSTAPDVMVEKFGAHL</sequence>
<dbReference type="VEuPathDB" id="FungiDB:DIURU_004331"/>
<dbReference type="PANTHER" id="PTHR33875:SF2">
    <property type="entry name" value="ACR183CP"/>
    <property type="match status" value="1"/>
</dbReference>
<reference evidence="1 2" key="1">
    <citation type="submission" date="2019-07" db="EMBL/GenBank/DDBJ databases">
        <title>Genome assembly of two rare yeast pathogens: Diutina rugosa and Trichomonascus ciferrii.</title>
        <authorList>
            <person name="Mixao V."/>
            <person name="Saus E."/>
            <person name="Hansen A."/>
            <person name="Lass-Flor C."/>
            <person name="Gabaldon T."/>
        </authorList>
    </citation>
    <scope>NUCLEOTIDE SEQUENCE [LARGE SCALE GENOMIC DNA]</scope>
    <source>
        <strain evidence="1 2">CBS 613</strain>
    </source>
</reference>
<dbReference type="GeneID" id="54782982"/>
<dbReference type="Proteomes" id="UP000449547">
    <property type="component" value="Unassembled WGS sequence"/>
</dbReference>
<keyword evidence="2" id="KW-1185">Reference proteome</keyword>
<dbReference type="OrthoDB" id="37297at2759"/>